<reference evidence="1 2" key="1">
    <citation type="submission" date="2021-05" db="EMBL/GenBank/DDBJ databases">
        <title>Bacteria Genome sequencing.</title>
        <authorList>
            <person name="Takabe Y."/>
            <person name="Nakajima Y."/>
            <person name="Suzuki S."/>
            <person name="Shiozaki T."/>
        </authorList>
    </citation>
    <scope>NUCLEOTIDE SEQUENCE [LARGE SCALE GENOMIC DNA]</scope>
    <source>
        <strain evidence="1 2">AI_62</strain>
    </source>
</reference>
<dbReference type="RefSeq" id="WP_220750578.1">
    <property type="nucleotide sequence ID" value="NZ_BPFH01000011.1"/>
</dbReference>
<dbReference type="Proteomes" id="UP000786693">
    <property type="component" value="Unassembled WGS sequence"/>
</dbReference>
<organism evidence="1 2">
    <name type="scientific">Jannaschia pagri</name>
    <dbReference type="NCBI Taxonomy" id="2829797"/>
    <lineage>
        <taxon>Bacteria</taxon>
        <taxon>Pseudomonadati</taxon>
        <taxon>Pseudomonadota</taxon>
        <taxon>Alphaproteobacteria</taxon>
        <taxon>Rhodobacterales</taxon>
        <taxon>Roseobacteraceae</taxon>
        <taxon>Jannaschia</taxon>
    </lineage>
</organism>
<name>A0ABQ4NRV4_9RHOB</name>
<accession>A0ABQ4NRV4</accession>
<keyword evidence="2" id="KW-1185">Reference proteome</keyword>
<gene>
    <name evidence="1" type="ORF">JANAI62_37210</name>
</gene>
<sequence length="109" mass="12433">MNKRFEELLAQAQTGRGTDTLSEAELLEFNEYLAARGFGVSRMEVFRAEGGTVSPNHGYEVSPQPFPGDDEHWMHHLDPARSAAYVRRQVQYAREDGALFDYKVWAEQP</sequence>
<evidence type="ECO:0000313" key="2">
    <source>
        <dbReference type="Proteomes" id="UP000786693"/>
    </source>
</evidence>
<evidence type="ECO:0000313" key="1">
    <source>
        <dbReference type="EMBL" id="GIT97098.1"/>
    </source>
</evidence>
<comment type="caution">
    <text evidence="1">The sequence shown here is derived from an EMBL/GenBank/DDBJ whole genome shotgun (WGS) entry which is preliminary data.</text>
</comment>
<protein>
    <submittedName>
        <fullName evidence="1">Uncharacterized protein</fullName>
    </submittedName>
</protein>
<proteinExistence type="predicted"/>
<dbReference type="EMBL" id="BPFH01000011">
    <property type="protein sequence ID" value="GIT97098.1"/>
    <property type="molecule type" value="Genomic_DNA"/>
</dbReference>